<reference evidence="2" key="1">
    <citation type="submission" date="2022-11" db="UniProtKB">
        <authorList>
            <consortium name="WormBaseParasite"/>
        </authorList>
    </citation>
    <scope>IDENTIFICATION</scope>
</reference>
<keyword evidence="1" id="KW-1185">Reference proteome</keyword>
<dbReference type="WBParaSite" id="nRc.2.0.1.t18235-RA">
    <property type="protein sequence ID" value="nRc.2.0.1.t18235-RA"/>
    <property type="gene ID" value="nRc.2.0.1.g18235"/>
</dbReference>
<sequence>EADACYWEPLESPRIDPSFLDIIDISRLSTRNGRSIIGNNNGYPPVQNLKLLQSLENDFQYSVVKIQHY</sequence>
<accession>A0A915IXT5</accession>
<name>A0A915IXT5_ROMCU</name>
<dbReference type="AlphaFoldDB" id="A0A915IXT5"/>
<evidence type="ECO:0000313" key="2">
    <source>
        <dbReference type="WBParaSite" id="nRc.2.0.1.t18235-RA"/>
    </source>
</evidence>
<proteinExistence type="predicted"/>
<organism evidence="1 2">
    <name type="scientific">Romanomermis culicivorax</name>
    <name type="common">Nematode worm</name>
    <dbReference type="NCBI Taxonomy" id="13658"/>
    <lineage>
        <taxon>Eukaryota</taxon>
        <taxon>Metazoa</taxon>
        <taxon>Ecdysozoa</taxon>
        <taxon>Nematoda</taxon>
        <taxon>Enoplea</taxon>
        <taxon>Dorylaimia</taxon>
        <taxon>Mermithida</taxon>
        <taxon>Mermithoidea</taxon>
        <taxon>Mermithidae</taxon>
        <taxon>Romanomermis</taxon>
    </lineage>
</organism>
<dbReference type="Proteomes" id="UP000887565">
    <property type="component" value="Unplaced"/>
</dbReference>
<evidence type="ECO:0000313" key="1">
    <source>
        <dbReference type="Proteomes" id="UP000887565"/>
    </source>
</evidence>
<protein>
    <submittedName>
        <fullName evidence="2">Uncharacterized protein</fullName>
    </submittedName>
</protein>